<accession>A0A0F8B8X7</accession>
<keyword evidence="1" id="KW-0472">Membrane</keyword>
<sequence>MDSPLTGRCVSIIELHHLAAQTYSQAQASHEAEWQRVAAGFSAQTTVKLHAEIEAVRSLITADLLQFTRRTADEADEASRGMAMSQGLKAKRAEEAIEKMLRRKRRRFRWLRRGMWLGLEWMLIGFMWYVWFVVTIMQIVLGVGKGVVRGVRWLFWL</sequence>
<feature type="transmembrane region" description="Helical" evidence="1">
    <location>
        <begin position="110"/>
        <end position="130"/>
    </location>
</feature>
<reference evidence="2 3" key="1">
    <citation type="submission" date="2015-04" db="EMBL/GenBank/DDBJ databases">
        <title>Genome sequence of Ceratocystis platani, a major pathogen of plane trees.</title>
        <authorList>
            <person name="Belbahri L."/>
        </authorList>
    </citation>
    <scope>NUCLEOTIDE SEQUENCE [LARGE SCALE GENOMIC DNA]</scope>
    <source>
        <strain evidence="2 3">CFO</strain>
    </source>
</reference>
<keyword evidence="1" id="KW-0812">Transmembrane</keyword>
<evidence type="ECO:0000313" key="2">
    <source>
        <dbReference type="EMBL" id="KKF97470.1"/>
    </source>
</evidence>
<evidence type="ECO:0000313" key="3">
    <source>
        <dbReference type="Proteomes" id="UP000034841"/>
    </source>
</evidence>
<protein>
    <submittedName>
        <fullName evidence="2">Uncharacterized protein</fullName>
    </submittedName>
</protein>
<dbReference type="PANTHER" id="PTHR38426">
    <property type="entry name" value="MAINTENANCE OF TELOMERE CAPPING PROTEIN 4"/>
    <property type="match status" value="1"/>
</dbReference>
<dbReference type="InterPro" id="IPR038769">
    <property type="entry name" value="MTC4"/>
</dbReference>
<proteinExistence type="predicted"/>
<keyword evidence="3" id="KW-1185">Reference proteome</keyword>
<gene>
    <name evidence="2" type="ORF">CFO_g217</name>
</gene>
<dbReference type="EMBL" id="LBBL01000007">
    <property type="protein sequence ID" value="KKF97470.1"/>
    <property type="molecule type" value="Genomic_DNA"/>
</dbReference>
<dbReference type="PANTHER" id="PTHR38426:SF1">
    <property type="entry name" value="MAINTENANCE OF TELOMERE CAPPING PROTEIN 4"/>
    <property type="match status" value="1"/>
</dbReference>
<organism evidence="2 3">
    <name type="scientific">Ceratocystis fimbriata f. sp. platani</name>
    <dbReference type="NCBI Taxonomy" id="88771"/>
    <lineage>
        <taxon>Eukaryota</taxon>
        <taxon>Fungi</taxon>
        <taxon>Dikarya</taxon>
        <taxon>Ascomycota</taxon>
        <taxon>Pezizomycotina</taxon>
        <taxon>Sordariomycetes</taxon>
        <taxon>Hypocreomycetidae</taxon>
        <taxon>Microascales</taxon>
        <taxon>Ceratocystidaceae</taxon>
        <taxon>Ceratocystis</taxon>
    </lineage>
</organism>
<dbReference type="OrthoDB" id="5402622at2759"/>
<dbReference type="Proteomes" id="UP000034841">
    <property type="component" value="Unassembled WGS sequence"/>
</dbReference>
<comment type="caution">
    <text evidence="2">The sequence shown here is derived from an EMBL/GenBank/DDBJ whole genome shotgun (WGS) entry which is preliminary data.</text>
</comment>
<evidence type="ECO:0000256" key="1">
    <source>
        <dbReference type="SAM" id="Phobius"/>
    </source>
</evidence>
<keyword evidence="1" id="KW-1133">Transmembrane helix</keyword>
<dbReference type="AlphaFoldDB" id="A0A0F8B8X7"/>
<name>A0A0F8B8X7_CERFI</name>